<dbReference type="RefSeq" id="WP_379713281.1">
    <property type="nucleotide sequence ID" value="NZ_JBHTBS010000007.1"/>
</dbReference>
<organism evidence="1 2">
    <name type="scientific">Haloferula chungangensis</name>
    <dbReference type="NCBI Taxonomy" id="1048331"/>
    <lineage>
        <taxon>Bacteria</taxon>
        <taxon>Pseudomonadati</taxon>
        <taxon>Verrucomicrobiota</taxon>
        <taxon>Verrucomicrobiia</taxon>
        <taxon>Verrucomicrobiales</taxon>
        <taxon>Verrucomicrobiaceae</taxon>
        <taxon>Haloferula</taxon>
    </lineage>
</organism>
<sequence>MIQVMLEVGTINRNFRVLFLAPVLMLTVPVRAEPEPAIGVREVSVEQTAERAVIDQINRAAGERGEFGRSLRWYSLVNQLSGDGIQSFLDDPSLLPTGREREELRGLLYLRWVELNPSQAISHLYQLSTENGEAPVHYALLEKLVEQWARINLEAVTDFVEQKEFREAAGLKELLLTRIALVWAETEVLAAMDWYQQEAGGRSEGLGLSMMVSQLATCDPARAAKLLERIPNGYARNLAVENLMTTWVRQDFPAARAWAESLPEGRKRRTALFICIRHWLKQDAAAVGDYLLSQLPSNDLQKELIREFAYGWAHRDPEAVLKWRNEVDDESLRNTLLSDLHIVWSDNDPRAAARYATGLSDEKTVAEILKRCGVVWGEQDHEAALQFAESLKAHPSYSAFVSGLIEGTARRDPQTAAELFSRFADEGVVNVRLGESLIRSWCGYDPEAAATWLLAMPDWMKQPGLRTLLESWSAEEPEEAQMWRESHGMK</sequence>
<proteinExistence type="predicted"/>
<gene>
    <name evidence="1" type="ORF">ACFQY0_13575</name>
</gene>
<reference evidence="2" key="1">
    <citation type="journal article" date="2019" name="Int. J. Syst. Evol. Microbiol.">
        <title>The Global Catalogue of Microorganisms (GCM) 10K type strain sequencing project: providing services to taxonomists for standard genome sequencing and annotation.</title>
        <authorList>
            <consortium name="The Broad Institute Genomics Platform"/>
            <consortium name="The Broad Institute Genome Sequencing Center for Infectious Disease"/>
            <person name="Wu L."/>
            <person name="Ma J."/>
        </authorList>
    </citation>
    <scope>NUCLEOTIDE SEQUENCE [LARGE SCALE GENOMIC DNA]</scope>
    <source>
        <strain evidence="2">CGMCC 4.1467</strain>
    </source>
</reference>
<evidence type="ECO:0008006" key="3">
    <source>
        <dbReference type="Google" id="ProtNLM"/>
    </source>
</evidence>
<accession>A0ABW2LA46</accession>
<dbReference type="Proteomes" id="UP001596472">
    <property type="component" value="Unassembled WGS sequence"/>
</dbReference>
<evidence type="ECO:0000313" key="1">
    <source>
        <dbReference type="EMBL" id="MFC7338218.1"/>
    </source>
</evidence>
<comment type="caution">
    <text evidence="1">The sequence shown here is derived from an EMBL/GenBank/DDBJ whole genome shotgun (WGS) entry which is preliminary data.</text>
</comment>
<name>A0ABW2LA46_9BACT</name>
<dbReference type="EMBL" id="JBHTBS010000007">
    <property type="protein sequence ID" value="MFC7338218.1"/>
    <property type="molecule type" value="Genomic_DNA"/>
</dbReference>
<protein>
    <recommendedName>
        <fullName evidence="3">HEAT repeat domain-containing protein</fullName>
    </recommendedName>
</protein>
<keyword evidence="2" id="KW-1185">Reference proteome</keyword>
<evidence type="ECO:0000313" key="2">
    <source>
        <dbReference type="Proteomes" id="UP001596472"/>
    </source>
</evidence>